<feature type="non-terminal residue" evidence="1">
    <location>
        <position position="93"/>
    </location>
</feature>
<proteinExistence type="predicted"/>
<evidence type="ECO:0000313" key="1">
    <source>
        <dbReference type="EMBL" id="CAJ1387804.1"/>
    </source>
</evidence>
<name>A0AA36N222_9DINO</name>
<comment type="caution">
    <text evidence="1">The sequence shown here is derived from an EMBL/GenBank/DDBJ whole genome shotgun (WGS) entry which is preliminary data.</text>
</comment>
<feature type="non-terminal residue" evidence="1">
    <location>
        <position position="1"/>
    </location>
</feature>
<protein>
    <submittedName>
        <fullName evidence="1">Uncharacterized protein</fullName>
    </submittedName>
</protein>
<sequence>AQAKAMPHASADVASEWLSALSRWEAAGAERNAHFSYHTLSMAGDLPLAVLADDVAGPAPGSCMFWSVNQQKLLRQVLALNEGIVLCCDFTYK</sequence>
<dbReference type="Proteomes" id="UP001178507">
    <property type="component" value="Unassembled WGS sequence"/>
</dbReference>
<keyword evidence="2" id="KW-1185">Reference proteome</keyword>
<evidence type="ECO:0000313" key="2">
    <source>
        <dbReference type="Proteomes" id="UP001178507"/>
    </source>
</evidence>
<accession>A0AA36N222</accession>
<dbReference type="AlphaFoldDB" id="A0AA36N222"/>
<dbReference type="EMBL" id="CAUJNA010001576">
    <property type="protein sequence ID" value="CAJ1387804.1"/>
    <property type="molecule type" value="Genomic_DNA"/>
</dbReference>
<gene>
    <name evidence="1" type="ORF">EVOR1521_LOCUS13800</name>
</gene>
<organism evidence="1 2">
    <name type="scientific">Effrenium voratum</name>
    <dbReference type="NCBI Taxonomy" id="2562239"/>
    <lineage>
        <taxon>Eukaryota</taxon>
        <taxon>Sar</taxon>
        <taxon>Alveolata</taxon>
        <taxon>Dinophyceae</taxon>
        <taxon>Suessiales</taxon>
        <taxon>Symbiodiniaceae</taxon>
        <taxon>Effrenium</taxon>
    </lineage>
</organism>
<reference evidence="1" key="1">
    <citation type="submission" date="2023-08" db="EMBL/GenBank/DDBJ databases">
        <authorList>
            <person name="Chen Y."/>
            <person name="Shah S."/>
            <person name="Dougan E. K."/>
            <person name="Thang M."/>
            <person name="Chan C."/>
        </authorList>
    </citation>
    <scope>NUCLEOTIDE SEQUENCE</scope>
</reference>